<evidence type="ECO:0000313" key="5">
    <source>
        <dbReference type="EMBL" id="RTQ94334.1"/>
    </source>
</evidence>
<dbReference type="InterPro" id="IPR012914">
    <property type="entry name" value="PucR_dom"/>
</dbReference>
<evidence type="ECO:0000259" key="3">
    <source>
        <dbReference type="Pfam" id="PF13556"/>
    </source>
</evidence>
<keyword evidence="6" id="KW-1185">Reference proteome</keyword>
<dbReference type="PANTHER" id="PTHR33744">
    <property type="entry name" value="CARBOHYDRATE DIACID REGULATOR"/>
    <property type="match status" value="1"/>
</dbReference>
<sequence length="527" mass="61018">MHAVKTLLNTEGLAKCNVVAGEKGLDRYVKNITIMEVPEVSKWLKGNEIILTSLYAIKDDEHAIANLIYELDRVNASALAIKTVYLDNKVPESIIQSGNTLNFPIILIPKEIKYLDIMSPVLNLIMNDSSIDYKKIELAMKMLNEISLEVEGYEYFMNTLKRFIDFELTIESEISYVLTGDNHYDIQPITEEQIQELLIIKKPVPMQRNRQVHSLETVISPIIVDGKYYGNITSWAPYREHLESDILLLEKAVSILSFEFLKKKVRIDIEQQYESDFFKEIVYSESLNQRNIEIWGKKYNLSTTIGYQCLIITNYKNIDAFRKDLERNKYRLSEAIKKIHHYIIVAFTQESISIALPKTILEGDILDKIQELLKKLLIHHSSSIVIGVGQELKGIVGMKKSFKQAEKALQLANQTNRLGIITHYDEIGTRRLIFELGSSEELLNIYNETILMILDDEKGFELVKTLECYFNHDESLKITSDCLYIHVNTLKYRLKRMEELTGLSFKRVDDRTMFYIGCIIHESRQSM</sequence>
<dbReference type="Pfam" id="PF13556">
    <property type="entry name" value="HTH_30"/>
    <property type="match status" value="1"/>
</dbReference>
<reference evidence="5 6" key="1">
    <citation type="submission" date="2018-12" db="EMBL/GenBank/DDBJ databases">
        <authorList>
            <person name="Yu L."/>
        </authorList>
    </citation>
    <scope>NUCLEOTIDE SEQUENCE [LARGE SCALE GENOMIC DNA]</scope>
    <source>
        <strain evidence="5 6">S5H2222</strain>
    </source>
</reference>
<comment type="similarity">
    <text evidence="1">Belongs to the CdaR family.</text>
</comment>
<dbReference type="InterPro" id="IPR025736">
    <property type="entry name" value="PucR_C-HTH_dom"/>
</dbReference>
<feature type="domain" description="PucR C-terminal helix-turn-helix" evidence="3">
    <location>
        <begin position="462"/>
        <end position="519"/>
    </location>
</feature>
<proteinExistence type="inferred from homology"/>
<dbReference type="EMBL" id="RXNR01000012">
    <property type="protein sequence ID" value="RTQ94334.1"/>
    <property type="molecule type" value="Genomic_DNA"/>
</dbReference>
<dbReference type="PANTHER" id="PTHR33744:SF1">
    <property type="entry name" value="DNA-BINDING TRANSCRIPTIONAL ACTIVATOR ADER"/>
    <property type="match status" value="1"/>
</dbReference>
<feature type="domain" description="Purine catabolism PurC-like" evidence="2">
    <location>
        <begin position="7"/>
        <end position="125"/>
    </location>
</feature>
<dbReference type="InterPro" id="IPR042070">
    <property type="entry name" value="PucR_C-HTH_sf"/>
</dbReference>
<dbReference type="Pfam" id="PF17853">
    <property type="entry name" value="GGDEF_2"/>
    <property type="match status" value="1"/>
</dbReference>
<dbReference type="AlphaFoldDB" id="A0A3S0HNS4"/>
<accession>A0A3S0HNS4</accession>
<dbReference type="Pfam" id="PF07905">
    <property type="entry name" value="PucR"/>
    <property type="match status" value="1"/>
</dbReference>
<feature type="domain" description="CdaR GGDEF-like" evidence="4">
    <location>
        <begin position="291"/>
        <end position="411"/>
    </location>
</feature>
<dbReference type="OrthoDB" id="143422at2"/>
<evidence type="ECO:0000259" key="2">
    <source>
        <dbReference type="Pfam" id="PF07905"/>
    </source>
</evidence>
<dbReference type="InterPro" id="IPR051448">
    <property type="entry name" value="CdaR-like_regulators"/>
</dbReference>
<evidence type="ECO:0000313" key="6">
    <source>
        <dbReference type="Proteomes" id="UP000276349"/>
    </source>
</evidence>
<dbReference type="Proteomes" id="UP000276349">
    <property type="component" value="Unassembled WGS sequence"/>
</dbReference>
<organism evidence="5 6">
    <name type="scientific">Lysinibacillus telephonicus</name>
    <dbReference type="NCBI Taxonomy" id="1714840"/>
    <lineage>
        <taxon>Bacteria</taxon>
        <taxon>Bacillati</taxon>
        <taxon>Bacillota</taxon>
        <taxon>Bacilli</taxon>
        <taxon>Bacillales</taxon>
        <taxon>Bacillaceae</taxon>
        <taxon>Lysinibacillus</taxon>
    </lineage>
</organism>
<dbReference type="InterPro" id="IPR041522">
    <property type="entry name" value="CdaR_GGDEF"/>
</dbReference>
<dbReference type="RefSeq" id="WP_126293562.1">
    <property type="nucleotide sequence ID" value="NZ_RXNR01000012.1"/>
</dbReference>
<gene>
    <name evidence="5" type="ORF">EKG35_06140</name>
</gene>
<protein>
    <submittedName>
        <fullName evidence="5">PucR family transcriptional regulator</fullName>
    </submittedName>
</protein>
<dbReference type="Gene3D" id="1.10.10.2840">
    <property type="entry name" value="PucR C-terminal helix-turn-helix domain"/>
    <property type="match status" value="1"/>
</dbReference>
<evidence type="ECO:0000259" key="4">
    <source>
        <dbReference type="Pfam" id="PF17853"/>
    </source>
</evidence>
<evidence type="ECO:0000256" key="1">
    <source>
        <dbReference type="ARBA" id="ARBA00006754"/>
    </source>
</evidence>
<name>A0A3S0HNS4_9BACI</name>
<comment type="caution">
    <text evidence="5">The sequence shown here is derived from an EMBL/GenBank/DDBJ whole genome shotgun (WGS) entry which is preliminary data.</text>
</comment>